<reference evidence="3" key="2">
    <citation type="submission" date="2019-06" db="EMBL/GenBank/DDBJ databases">
        <title>Genomics analysis of Aphanomyces spp. identifies a new class of oomycete effector associated with host adaptation.</title>
        <authorList>
            <person name="Gaulin E."/>
        </authorList>
    </citation>
    <scope>NUCLEOTIDE SEQUENCE</scope>
    <source>
        <strain evidence="3">CBS 578.67</strain>
    </source>
</reference>
<dbReference type="InterPro" id="IPR023389">
    <property type="entry name" value="DOPA-like_sf"/>
</dbReference>
<feature type="chain" id="PRO_5036355627" evidence="2">
    <location>
        <begin position="19"/>
        <end position="329"/>
    </location>
</feature>
<evidence type="ECO:0000313" key="5">
    <source>
        <dbReference type="Proteomes" id="UP000332933"/>
    </source>
</evidence>
<dbReference type="Gene3D" id="3.30.70.1240">
    <property type="entry name" value="DOPA-like domains"/>
    <property type="match status" value="1"/>
</dbReference>
<dbReference type="InterPro" id="IPR014980">
    <property type="entry name" value="DOPA_dioxygen"/>
</dbReference>
<organism evidence="4 5">
    <name type="scientific">Aphanomyces stellatus</name>
    <dbReference type="NCBI Taxonomy" id="120398"/>
    <lineage>
        <taxon>Eukaryota</taxon>
        <taxon>Sar</taxon>
        <taxon>Stramenopiles</taxon>
        <taxon>Oomycota</taxon>
        <taxon>Saprolegniomycetes</taxon>
        <taxon>Saprolegniales</taxon>
        <taxon>Verrucalvaceae</taxon>
        <taxon>Aphanomyces</taxon>
    </lineage>
</organism>
<evidence type="ECO:0000313" key="4">
    <source>
        <dbReference type="EMBL" id="VFT98479.1"/>
    </source>
</evidence>
<dbReference type="EMBL" id="VJMH01007007">
    <property type="protein sequence ID" value="KAF0686366.1"/>
    <property type="molecule type" value="Genomic_DNA"/>
</dbReference>
<sequence>MRSFASVLVLAPAALANAAECNLATDFNLDLATRCITSWGPDVNAIPANVDAHDALLAEACAFSHCNTFFKSWHSLSCTVNGVPVSSKAHFCDSLTSGLTPPATSGAAPKASWLEFHYHTYFNHTDPVEIDKAQALRDALVANIRAKDRSFVAVPLHLYKDNSFEEYPQVGEHYGLNLGPIGPHPDGSFETWVPIESFVDAYEWFVANRQGLTIFIHPLTQYELIDHTERAVFVGKSAKLNVDDWSSDPDPSITSEYPQFKLGYSAPNQSPVQPANLALSPLDNLRLSTQVYTVAMLAAVVVCGIVVARAFSRKQYAPMRSGDKSPLFT</sequence>
<name>A0A485LJR4_9STRA</name>
<protein>
    <submittedName>
        <fullName evidence="4">Aste57867_21810 protein</fullName>
    </submittedName>
</protein>
<keyword evidence="2" id="KW-0732">Signal</keyword>
<accession>A0A485LJR4</accession>
<keyword evidence="5" id="KW-1185">Reference proteome</keyword>
<dbReference type="PANTHER" id="PTHR36423:SF2">
    <property type="entry name" value="AFR070WP"/>
    <property type="match status" value="1"/>
</dbReference>
<dbReference type="SUPFAM" id="SSF143410">
    <property type="entry name" value="DOPA-like"/>
    <property type="match status" value="1"/>
</dbReference>
<dbReference type="AlphaFoldDB" id="A0A485LJR4"/>
<feature type="signal peptide" evidence="2">
    <location>
        <begin position="1"/>
        <end position="18"/>
    </location>
</feature>
<proteinExistence type="predicted"/>
<evidence type="ECO:0000256" key="2">
    <source>
        <dbReference type="SAM" id="SignalP"/>
    </source>
</evidence>
<dbReference type="PANTHER" id="PTHR36423">
    <property type="entry name" value="AFR070WP"/>
    <property type="match status" value="1"/>
</dbReference>
<keyword evidence="1" id="KW-0812">Transmembrane</keyword>
<dbReference type="EMBL" id="CAADRA010007033">
    <property type="protein sequence ID" value="VFT98479.1"/>
    <property type="molecule type" value="Genomic_DNA"/>
</dbReference>
<evidence type="ECO:0000256" key="1">
    <source>
        <dbReference type="SAM" id="Phobius"/>
    </source>
</evidence>
<keyword evidence="1" id="KW-0472">Membrane</keyword>
<dbReference type="Pfam" id="PF08883">
    <property type="entry name" value="DOPA_dioxygen"/>
    <property type="match status" value="1"/>
</dbReference>
<evidence type="ECO:0000313" key="3">
    <source>
        <dbReference type="EMBL" id="KAF0686366.1"/>
    </source>
</evidence>
<feature type="transmembrane region" description="Helical" evidence="1">
    <location>
        <begin position="291"/>
        <end position="311"/>
    </location>
</feature>
<dbReference type="Proteomes" id="UP000332933">
    <property type="component" value="Unassembled WGS sequence"/>
</dbReference>
<dbReference type="OrthoDB" id="9970095at2759"/>
<gene>
    <name evidence="4" type="primary">Aste57867_21810</name>
    <name evidence="3" type="ORF">As57867_021741</name>
    <name evidence="4" type="ORF">ASTE57867_21810</name>
</gene>
<reference evidence="4 5" key="1">
    <citation type="submission" date="2019-03" db="EMBL/GenBank/DDBJ databases">
        <authorList>
            <person name="Gaulin E."/>
            <person name="Dumas B."/>
        </authorList>
    </citation>
    <scope>NUCLEOTIDE SEQUENCE [LARGE SCALE GENOMIC DNA]</scope>
    <source>
        <strain evidence="4">CBS 568.67</strain>
    </source>
</reference>
<keyword evidence="1" id="KW-1133">Transmembrane helix</keyword>